<dbReference type="SUPFAM" id="SSF47694">
    <property type="entry name" value="Cytochrome c oxidase subunit h"/>
    <property type="match status" value="1"/>
</dbReference>
<keyword evidence="2" id="KW-0496">Mitochondrion</keyword>
<organism evidence="4 5">
    <name type="scientific">Fasciolopsis buskii</name>
    <dbReference type="NCBI Taxonomy" id="27845"/>
    <lineage>
        <taxon>Eukaryota</taxon>
        <taxon>Metazoa</taxon>
        <taxon>Spiralia</taxon>
        <taxon>Lophotrochozoa</taxon>
        <taxon>Platyhelminthes</taxon>
        <taxon>Trematoda</taxon>
        <taxon>Digenea</taxon>
        <taxon>Plagiorchiida</taxon>
        <taxon>Echinostomata</taxon>
        <taxon>Echinostomatoidea</taxon>
        <taxon>Fasciolidae</taxon>
        <taxon>Fasciolopsis</taxon>
    </lineage>
</organism>
<dbReference type="AlphaFoldDB" id="A0A8E0S8Y5"/>
<keyword evidence="3" id="KW-1015">Disulfide bond</keyword>
<dbReference type="Proteomes" id="UP000728185">
    <property type="component" value="Unassembled WGS sequence"/>
</dbReference>
<name>A0A8E0S8Y5_9TREM</name>
<dbReference type="InterPro" id="IPR036549">
    <property type="entry name" value="CX6/COA6-like_sf"/>
</dbReference>
<accession>A0A8E0S8Y5</accession>
<reference evidence="4" key="1">
    <citation type="submission" date="2019-05" db="EMBL/GenBank/DDBJ databases">
        <title>Annotation for the trematode Fasciolopsis buski.</title>
        <authorList>
            <person name="Choi Y.-J."/>
        </authorList>
    </citation>
    <scope>NUCLEOTIDE SEQUENCE</scope>
    <source>
        <strain evidence="4">HT</strain>
        <tissue evidence="4">Whole worm</tissue>
    </source>
</reference>
<proteinExistence type="predicted"/>
<evidence type="ECO:0000313" key="5">
    <source>
        <dbReference type="Proteomes" id="UP000728185"/>
    </source>
</evidence>
<gene>
    <name evidence="4" type="ORF">FBUS_10785</name>
</gene>
<dbReference type="EMBL" id="LUCM01001214">
    <property type="protein sequence ID" value="KAA0199289.1"/>
    <property type="molecule type" value="Genomic_DNA"/>
</dbReference>
<comment type="caution">
    <text evidence="4">The sequence shown here is derived from an EMBL/GenBank/DDBJ whole genome shotgun (WGS) entry which is preliminary data.</text>
</comment>
<evidence type="ECO:0000256" key="2">
    <source>
        <dbReference type="ARBA" id="ARBA00023128"/>
    </source>
</evidence>
<dbReference type="GO" id="GO:0005739">
    <property type="term" value="C:mitochondrion"/>
    <property type="evidence" value="ECO:0007669"/>
    <property type="project" value="UniProtKB-SubCell"/>
</dbReference>
<keyword evidence="5" id="KW-1185">Reference proteome</keyword>
<dbReference type="OrthoDB" id="16284at2759"/>
<dbReference type="InterPro" id="IPR048280">
    <property type="entry name" value="COX6B-like"/>
</dbReference>
<comment type="subcellular location">
    <subcellularLocation>
        <location evidence="1">Mitochondrion</location>
    </subcellularLocation>
</comment>
<dbReference type="Pfam" id="PF02297">
    <property type="entry name" value="COX6B"/>
    <property type="match status" value="1"/>
</dbReference>
<sequence>MPDILRKADREKCWSSRDAYWGCVKGLMKESEGRMPENPLIQKACSNLREKYETDCPNIWVSRMRIQPLIVDADCFLQIFTTQFSDWLRRTPVSFDLKKSTGPH</sequence>
<evidence type="ECO:0000256" key="1">
    <source>
        <dbReference type="ARBA" id="ARBA00004173"/>
    </source>
</evidence>
<dbReference type="Gene3D" id="1.10.10.140">
    <property type="entry name" value="Cytochrome c oxidase, subunit VIb"/>
    <property type="match status" value="1"/>
</dbReference>
<protein>
    <submittedName>
        <fullName evidence="4">Uncharacterized protein</fullName>
    </submittedName>
</protein>
<evidence type="ECO:0000256" key="3">
    <source>
        <dbReference type="ARBA" id="ARBA00023157"/>
    </source>
</evidence>
<evidence type="ECO:0000313" key="4">
    <source>
        <dbReference type="EMBL" id="KAA0199289.1"/>
    </source>
</evidence>